<dbReference type="InterPro" id="IPR036291">
    <property type="entry name" value="NAD(P)-bd_dom_sf"/>
</dbReference>
<dbReference type="InterPro" id="IPR057326">
    <property type="entry name" value="KR_dom"/>
</dbReference>
<dbReference type="Proteomes" id="UP000005113">
    <property type="component" value="Unassembled WGS sequence"/>
</dbReference>
<dbReference type="InterPro" id="IPR002347">
    <property type="entry name" value="SDR_fam"/>
</dbReference>
<dbReference type="PRINTS" id="PR00080">
    <property type="entry name" value="SDRFAMILY"/>
</dbReference>
<name>J0XXX5_9BACT</name>
<protein>
    <submittedName>
        <fullName evidence="4">Short-chain alcohol dehydrogenase</fullName>
    </submittedName>
</protein>
<dbReference type="PRINTS" id="PR00081">
    <property type="entry name" value="GDHRDH"/>
</dbReference>
<dbReference type="SUPFAM" id="SSF51735">
    <property type="entry name" value="NAD(P)-binding Rossmann-fold domains"/>
    <property type="match status" value="1"/>
</dbReference>
<evidence type="ECO:0000313" key="5">
    <source>
        <dbReference type="Proteomes" id="UP000005113"/>
    </source>
</evidence>
<dbReference type="Gene3D" id="3.40.50.720">
    <property type="entry name" value="NAD(P)-binding Rossmann-like Domain"/>
    <property type="match status" value="1"/>
</dbReference>
<dbReference type="EMBL" id="JH719942">
    <property type="protein sequence ID" value="EJF53961.1"/>
    <property type="molecule type" value="Genomic_DNA"/>
</dbReference>
<proteinExistence type="inferred from homology"/>
<dbReference type="OrthoDB" id="9788235at2"/>
<accession>J0XXX5</accession>
<reference evidence="5" key="1">
    <citation type="journal article" date="2012" name="Stand. Genomic Sci.">
        <title>Permanent draft genome sequence of the gliding predator Saprospira grandis strain Sa g1 (= HR1).</title>
        <authorList>
            <person name="Mavromatis K."/>
            <person name="Chertkov O."/>
            <person name="Lapidus A."/>
            <person name="Nolan M."/>
            <person name="Lucas S."/>
            <person name="Tice H."/>
            <person name="Del Rio T.G."/>
            <person name="Cheng J.F."/>
            <person name="Han C."/>
            <person name="Tapia R."/>
            <person name="Bruce D."/>
            <person name="Goodwin L.A."/>
            <person name="Pitluck S."/>
            <person name="Huntemann M."/>
            <person name="Liolios K."/>
            <person name="Pagani I."/>
            <person name="Ivanova N."/>
            <person name="Mikhailova N."/>
            <person name="Pati A."/>
            <person name="Chen A."/>
            <person name="Palaniappan K."/>
            <person name="Land M."/>
            <person name="Brambilla E.M."/>
            <person name="Rohde M."/>
            <person name="Spring S."/>
            <person name="Goker M."/>
            <person name="Detter J.C."/>
            <person name="Bristow J."/>
            <person name="Eisen J.A."/>
            <person name="Markowitz V."/>
            <person name="Hugenholtz P."/>
            <person name="Kyrpides N.C."/>
            <person name="Klenk H.P."/>
            <person name="Woyke T."/>
        </authorList>
    </citation>
    <scope>NUCLEOTIDE SEQUENCE [LARGE SCALE GENOMIC DNA]</scope>
    <source>
        <strain evidence="5">DSM 2844</strain>
    </source>
</reference>
<gene>
    <name evidence="4" type="ORF">SapgrDRAFT_2288</name>
</gene>
<dbReference type="PANTHER" id="PTHR43975">
    <property type="entry name" value="ZGC:101858"/>
    <property type="match status" value="1"/>
</dbReference>
<organism evidence="4 5">
    <name type="scientific">Saprospira grandis DSM 2844</name>
    <dbReference type="NCBI Taxonomy" id="694433"/>
    <lineage>
        <taxon>Bacteria</taxon>
        <taxon>Pseudomonadati</taxon>
        <taxon>Bacteroidota</taxon>
        <taxon>Saprospiria</taxon>
        <taxon>Saprospirales</taxon>
        <taxon>Saprospiraceae</taxon>
        <taxon>Saprospira</taxon>
    </lineage>
</organism>
<dbReference type="Pfam" id="PF00106">
    <property type="entry name" value="adh_short"/>
    <property type="match status" value="1"/>
</dbReference>
<dbReference type="FunFam" id="3.40.50.720:FF:000084">
    <property type="entry name" value="Short-chain dehydrogenase reductase"/>
    <property type="match status" value="1"/>
</dbReference>
<evidence type="ECO:0000256" key="1">
    <source>
        <dbReference type="ARBA" id="ARBA00006484"/>
    </source>
</evidence>
<comment type="similarity">
    <text evidence="1 2">Belongs to the short-chain dehydrogenases/reductases (SDR) family.</text>
</comment>
<evidence type="ECO:0000313" key="4">
    <source>
        <dbReference type="EMBL" id="EJF53961.1"/>
    </source>
</evidence>
<evidence type="ECO:0000256" key="2">
    <source>
        <dbReference type="RuleBase" id="RU000363"/>
    </source>
</evidence>
<dbReference type="PROSITE" id="PS00061">
    <property type="entry name" value="ADH_SHORT"/>
    <property type="match status" value="1"/>
</dbReference>
<dbReference type="HOGENOM" id="CLU_010194_2_10_10"/>
<feature type="domain" description="Ketoreductase" evidence="3">
    <location>
        <begin position="6"/>
        <end position="209"/>
    </location>
</feature>
<evidence type="ECO:0000259" key="3">
    <source>
        <dbReference type="SMART" id="SM00822"/>
    </source>
</evidence>
<dbReference type="CDD" id="cd05233">
    <property type="entry name" value="SDR_c"/>
    <property type="match status" value="1"/>
</dbReference>
<dbReference type="RefSeq" id="WP_002659640.1">
    <property type="nucleotide sequence ID" value="NZ_JH719942.1"/>
</dbReference>
<dbReference type="AlphaFoldDB" id="J0XXX5"/>
<dbReference type="SMART" id="SM00822">
    <property type="entry name" value="PKS_KR"/>
    <property type="match status" value="1"/>
</dbReference>
<sequence>MQLQNAKVVVTGGSSGIGKATAKLLIEKGAKVLITGRNAEKLEKVAQEIGATPLALDMTHTAEFEQAAEKAQELVGGPIDVLINNAGIGEYAPLGEIRLEQFQKVYMTNVFGLSLLTQAFLPQLKDQKGNIVNIASTAGLKGFATGSIYSSSKFALRGLTQCWQAELRPHNIRVQLINPSEVTTAFYKKDRIERPEEDKKLRSQEIAHAIAAALEMDDRGFIPELTVWATNPF</sequence>
<dbReference type="PANTHER" id="PTHR43975:SF2">
    <property type="entry name" value="EG:BACR7A4.14 PROTEIN-RELATED"/>
    <property type="match status" value="1"/>
</dbReference>
<dbReference type="InterPro" id="IPR020904">
    <property type="entry name" value="Sc_DH/Rdtase_CS"/>
</dbReference>